<name>A0ABT0ATJ5_9LACT</name>
<comment type="caution">
    <text evidence="2">The sequence shown here is derived from an EMBL/GenBank/DDBJ whole genome shotgun (WGS) entry which is preliminary data.</text>
</comment>
<dbReference type="Gene3D" id="3.80.10.10">
    <property type="entry name" value="Ribonuclease Inhibitor"/>
    <property type="match status" value="2"/>
</dbReference>
<dbReference type="Proteomes" id="UP001522450">
    <property type="component" value="Unassembled WGS sequence"/>
</dbReference>
<dbReference type="Pfam" id="PF03382">
    <property type="entry name" value="DUF285"/>
    <property type="match status" value="3"/>
</dbReference>
<dbReference type="RefSeq" id="WP_244034660.1">
    <property type="nucleotide sequence ID" value="NZ_JAAECS010000006.1"/>
</dbReference>
<keyword evidence="3" id="KW-1185">Reference proteome</keyword>
<reference evidence="2 3" key="1">
    <citation type="journal article" date="2022" name="Microbiol. Res.">
        <title>Comparative genome analysis, predicted lifestyle and antimicrobial strategies of Lactococcus carnosus and Lactococcus paracarnosus isolated from meat.</title>
        <authorList>
            <person name="Werum V."/>
            <person name="Ehrmann M."/>
            <person name="Vogel R."/>
            <person name="Hilgarth M."/>
        </authorList>
    </citation>
    <scope>NUCLEOTIDE SEQUENCE [LARGE SCALE GENOMIC DNA]</scope>
    <source>
        <strain evidence="2 3">TMW22177</strain>
    </source>
</reference>
<proteinExistence type="predicted"/>
<dbReference type="NCBIfam" id="TIGR02167">
    <property type="entry name" value="Liste_lipo_26"/>
    <property type="match status" value="6"/>
</dbReference>
<dbReference type="PANTHER" id="PTHR13318">
    <property type="entry name" value="PARTNER OF PAIRED, ISOFORM B-RELATED"/>
    <property type="match status" value="1"/>
</dbReference>
<protein>
    <submittedName>
        <fullName evidence="2">BspA family leucine-rich repeat surface protein</fullName>
    </submittedName>
</protein>
<feature type="chain" id="PRO_5045995075" evidence="1">
    <location>
        <begin position="27"/>
        <end position="738"/>
    </location>
</feature>
<dbReference type="SUPFAM" id="SSF52058">
    <property type="entry name" value="L domain-like"/>
    <property type="match status" value="1"/>
</dbReference>
<sequence length="738" mass="80689">MKQNKVFTLFSLTLLSGAPLTSIVQADIIKQDSSVITAVSNKDTKNSTKIEAKSSVTDTWGNTPWTFDADSGIVTITSGQLGTYKTSPWNRTDDKKIDGNQIKKIIFTDTTKAPDDCRALFRNLKSLTEIVGLEKLDTSDVTEMSAMFELCTSLTSLDLSKLNVSKVNSTVDMFNQCKALTTLNLLELNTLSLTNMGRMFKGCASLKSLDLSSFNTSNVTTMQGMFSDTSLTSITLGDKSKFRGTDCKLALFAPDAQNEGRYETGKVMKQGEPQNAFSPLDFFKGYGKISSLTPGTYVAETLPLSWGDAAWSFDDRTGTLTFKSGTLDENAKMLPWERQDGRGIDANKIKKIVFTGAVKAPANSASLFNNLSALTEIVGLEKLDTSNARTMSGMFENCLALTSLDLSAFDTKEAKTMTNMFTNVPLFSMTLGEKFAFIGTDCGLSIPTTLPDGTPLTRNWIRQDGNSKAYNSEDFMINYGKGDLKSGTYITETEHAEWGDATWTFARESGILTIGAGQLDTYKTSPWNRTDDKKIDGNQIKKIIFTDTTKAPDDCRALFRNLKSLTEIVGLEKLDTSDVTEMSAMFELCTSLTSLDLSKLNVSKVNSTVDMFNRCKALTTLNLLELNTSSLTNMGRMFKGCASLKSLDLSSFNTSNVTTMQGMFSDTSLSSLTLGGKFIGYDLDLSAPSALNERDALTGNWIRRDGNSKAYSPKDFTANYGKGDLKSGTYIAEIKSSK</sequence>
<keyword evidence="1" id="KW-0732">Signal</keyword>
<organism evidence="2 3">
    <name type="scientific">Pseudolactococcus carnosus</name>
    <dbReference type="NCBI Taxonomy" id="2749961"/>
    <lineage>
        <taxon>Bacteria</taxon>
        <taxon>Bacillati</taxon>
        <taxon>Bacillota</taxon>
        <taxon>Bacilli</taxon>
        <taxon>Lactobacillales</taxon>
        <taxon>Streptococcaceae</taxon>
        <taxon>Pseudolactococcus</taxon>
    </lineage>
</organism>
<dbReference type="InterPro" id="IPR032675">
    <property type="entry name" value="LRR_dom_sf"/>
</dbReference>
<evidence type="ECO:0000313" key="3">
    <source>
        <dbReference type="Proteomes" id="UP001522450"/>
    </source>
</evidence>
<accession>A0ABT0ATJ5</accession>
<gene>
    <name evidence="2" type="ORF">GYN21_07415</name>
</gene>
<dbReference type="PANTHER" id="PTHR13318:SF162">
    <property type="entry name" value="LEUCINE-RICH REPEAT FAMILY PROTEIN"/>
    <property type="match status" value="1"/>
</dbReference>
<evidence type="ECO:0000313" key="2">
    <source>
        <dbReference type="EMBL" id="MCJ1990047.1"/>
    </source>
</evidence>
<dbReference type="InterPro" id="IPR011889">
    <property type="entry name" value="Liste_lipo_26"/>
</dbReference>
<dbReference type="EMBL" id="JAAECS010000006">
    <property type="protein sequence ID" value="MCJ1990047.1"/>
    <property type="molecule type" value="Genomic_DNA"/>
</dbReference>
<feature type="signal peptide" evidence="1">
    <location>
        <begin position="1"/>
        <end position="26"/>
    </location>
</feature>
<dbReference type="InterPro" id="IPR005046">
    <property type="entry name" value="DUF285"/>
</dbReference>
<evidence type="ECO:0000256" key="1">
    <source>
        <dbReference type="SAM" id="SignalP"/>
    </source>
</evidence>